<dbReference type="PROSITE" id="PS51718">
    <property type="entry name" value="G_DYNAMIN_2"/>
    <property type="match status" value="1"/>
</dbReference>
<dbReference type="SMART" id="SM00302">
    <property type="entry name" value="GED"/>
    <property type="match status" value="1"/>
</dbReference>
<feature type="domain" description="GED" evidence="4">
    <location>
        <begin position="601"/>
        <end position="692"/>
    </location>
</feature>
<dbReference type="InterPro" id="IPR000375">
    <property type="entry name" value="Dynamin_stalk"/>
</dbReference>
<sequence>MDKYVDDFGRLQSIVESIGTDLPLPLIVVVGAQSDGKSSVLESIVGHPFLPRGEGCVTRTPIKLFMRTTHAENGCDPVEHISVSYDTGMLGGVAREALVTHTKRLLDFRRIAQAIQEATRELTGGRTGIVENLVTVNIQSPRVPNLTLIDLPGMIENVNEGMPEKMRDDVNRMIRHYINIPTAIILAVHQAGSDVIMSKALRAAKQVDPEGKRTFCVLTKLDLVDRQVDITNRLNGEEVGRILKVRRVFGIINQTGHTNHTNGFMSDFEESGSTQQEPRNAAELEDAFFQQRPSYRKISKLHGRDKLVSHLTSVFRAHIRDHLPELRRELDVSVAACNEELAALREDDLPADDGPNHENWQFPLLVKFINKFSKALVKSIDGNVDQGSDKLTGGVCLERLFNNTYWRNLDRIVPLSNVSAQQVWTQIQNCGGIEPQMFLSTDAFKFLVKNEILRMKDESVNCVYLAHKEMLIIRDRAAAMSIKDIRRRYPALHEKITDTVAEFLGKRQAKAREMVEDSVLMHLDYINVKHKEFRAARTRAEVLQLPGKHEAVQIVPGGNNDEEEEEEEDEEDDVDDNEGKYSSNCDPEDKNQMGWKEKLDCQKIMFLVTEYFDIIRDIVRDSVPKIIVRFLVNEVKDKIESILMTTLQPSEVYEPLLKESEDTAAIRRELTARRDQLNEAIAIVKELAIEPLGN</sequence>
<dbReference type="Pfam" id="PF02212">
    <property type="entry name" value="GED"/>
    <property type="match status" value="1"/>
</dbReference>
<dbReference type="SUPFAM" id="SSF52540">
    <property type="entry name" value="P-loop containing nucleoside triphosphate hydrolases"/>
    <property type="match status" value="1"/>
</dbReference>
<evidence type="ECO:0000256" key="3">
    <source>
        <dbReference type="SAM" id="MobiDB-lite"/>
    </source>
</evidence>
<dbReference type="SMART" id="SM00053">
    <property type="entry name" value="DYNc"/>
    <property type="match status" value="1"/>
</dbReference>
<keyword evidence="7" id="KW-1185">Reference proteome</keyword>
<dbReference type="GO" id="GO:0005525">
    <property type="term" value="F:GTP binding"/>
    <property type="evidence" value="ECO:0007669"/>
    <property type="project" value="InterPro"/>
</dbReference>
<keyword evidence="2" id="KW-0342">GTP-binding</keyword>
<feature type="domain" description="Dynamin-type G" evidence="5">
    <location>
        <begin position="21"/>
        <end position="324"/>
    </location>
</feature>
<dbReference type="GO" id="GO:0005874">
    <property type="term" value="C:microtubule"/>
    <property type="evidence" value="ECO:0007669"/>
    <property type="project" value="TreeGrafter"/>
</dbReference>
<evidence type="ECO:0000256" key="1">
    <source>
        <dbReference type="ARBA" id="ARBA00022741"/>
    </source>
</evidence>
<dbReference type="InterPro" id="IPR001401">
    <property type="entry name" value="Dynamin_GTPase"/>
</dbReference>
<feature type="region of interest" description="Disordered" evidence="3">
    <location>
        <begin position="552"/>
        <end position="592"/>
    </location>
</feature>
<dbReference type="InterPro" id="IPR003130">
    <property type="entry name" value="GED"/>
</dbReference>
<dbReference type="Gene3D" id="3.40.50.300">
    <property type="entry name" value="P-loop containing nucleotide triphosphate hydrolases"/>
    <property type="match status" value="1"/>
</dbReference>
<dbReference type="InterPro" id="IPR020850">
    <property type="entry name" value="GED_dom"/>
</dbReference>
<name>A0A1W0WEC2_HYPEX</name>
<dbReference type="GO" id="GO:0003924">
    <property type="term" value="F:GTPase activity"/>
    <property type="evidence" value="ECO:0007669"/>
    <property type="project" value="InterPro"/>
</dbReference>
<dbReference type="Pfam" id="PF00350">
    <property type="entry name" value="Dynamin_N"/>
    <property type="match status" value="1"/>
</dbReference>
<dbReference type="GO" id="GO:0016020">
    <property type="term" value="C:membrane"/>
    <property type="evidence" value="ECO:0007669"/>
    <property type="project" value="TreeGrafter"/>
</dbReference>
<evidence type="ECO:0000256" key="2">
    <source>
        <dbReference type="ARBA" id="ARBA00023134"/>
    </source>
</evidence>
<accession>A0A1W0WEC2</accession>
<evidence type="ECO:0000313" key="7">
    <source>
        <dbReference type="Proteomes" id="UP000192578"/>
    </source>
</evidence>
<dbReference type="PROSITE" id="PS51388">
    <property type="entry name" value="GED"/>
    <property type="match status" value="1"/>
</dbReference>
<gene>
    <name evidence="6" type="ORF">BV898_12202</name>
</gene>
<proteinExistence type="predicted"/>
<comment type="caution">
    <text evidence="6">The sequence shown here is derived from an EMBL/GenBank/DDBJ whole genome shotgun (WGS) entry which is preliminary data.</text>
</comment>
<dbReference type="PRINTS" id="PR00195">
    <property type="entry name" value="DYNAMIN"/>
</dbReference>
<reference evidence="7" key="1">
    <citation type="submission" date="2017-01" db="EMBL/GenBank/DDBJ databases">
        <title>Comparative genomics of anhydrobiosis in the tardigrade Hypsibius dujardini.</title>
        <authorList>
            <person name="Yoshida Y."/>
            <person name="Koutsovoulos G."/>
            <person name="Laetsch D."/>
            <person name="Stevens L."/>
            <person name="Kumar S."/>
            <person name="Horikawa D."/>
            <person name="Ishino K."/>
            <person name="Komine S."/>
            <person name="Tomita M."/>
            <person name="Blaxter M."/>
            <person name="Arakawa K."/>
        </authorList>
    </citation>
    <scope>NUCLEOTIDE SEQUENCE [LARGE SCALE GENOMIC DNA]</scope>
    <source>
        <strain evidence="7">Z151</strain>
    </source>
</reference>
<organism evidence="6 7">
    <name type="scientific">Hypsibius exemplaris</name>
    <name type="common">Freshwater tardigrade</name>
    <dbReference type="NCBI Taxonomy" id="2072580"/>
    <lineage>
        <taxon>Eukaryota</taxon>
        <taxon>Metazoa</taxon>
        <taxon>Ecdysozoa</taxon>
        <taxon>Tardigrada</taxon>
        <taxon>Eutardigrada</taxon>
        <taxon>Parachela</taxon>
        <taxon>Hypsibioidea</taxon>
        <taxon>Hypsibiidae</taxon>
        <taxon>Hypsibius</taxon>
    </lineage>
</organism>
<evidence type="ECO:0000259" key="5">
    <source>
        <dbReference type="PROSITE" id="PS51718"/>
    </source>
</evidence>
<dbReference type="InterPro" id="IPR027417">
    <property type="entry name" value="P-loop_NTPase"/>
</dbReference>
<dbReference type="OrthoDB" id="5061070at2759"/>
<dbReference type="CDD" id="cd08771">
    <property type="entry name" value="DLP_1"/>
    <property type="match status" value="1"/>
</dbReference>
<protein>
    <submittedName>
        <fullName evidence="6">Dynamin-1-like protein</fullName>
    </submittedName>
</protein>
<dbReference type="InterPro" id="IPR030381">
    <property type="entry name" value="G_DYNAMIN_dom"/>
</dbReference>
<dbReference type="Gene3D" id="1.20.120.1240">
    <property type="entry name" value="Dynamin, middle domain"/>
    <property type="match status" value="1"/>
</dbReference>
<dbReference type="GO" id="GO:0008017">
    <property type="term" value="F:microtubule binding"/>
    <property type="evidence" value="ECO:0007669"/>
    <property type="project" value="TreeGrafter"/>
</dbReference>
<keyword evidence="1" id="KW-0547">Nucleotide-binding</keyword>
<feature type="compositionally biased region" description="Acidic residues" evidence="3">
    <location>
        <begin position="560"/>
        <end position="576"/>
    </location>
</feature>
<dbReference type="Proteomes" id="UP000192578">
    <property type="component" value="Unassembled WGS sequence"/>
</dbReference>
<dbReference type="GO" id="GO:0005737">
    <property type="term" value="C:cytoplasm"/>
    <property type="evidence" value="ECO:0007669"/>
    <property type="project" value="TreeGrafter"/>
</dbReference>
<dbReference type="AlphaFoldDB" id="A0A1W0WEC2"/>
<dbReference type="InterPro" id="IPR045063">
    <property type="entry name" value="Dynamin_N"/>
</dbReference>
<dbReference type="EMBL" id="MTYJ01000121">
    <property type="protein sequence ID" value="OQV13565.1"/>
    <property type="molecule type" value="Genomic_DNA"/>
</dbReference>
<dbReference type="PANTHER" id="PTHR11566">
    <property type="entry name" value="DYNAMIN"/>
    <property type="match status" value="1"/>
</dbReference>
<evidence type="ECO:0000313" key="6">
    <source>
        <dbReference type="EMBL" id="OQV13565.1"/>
    </source>
</evidence>
<dbReference type="InterPro" id="IPR022812">
    <property type="entry name" value="Dynamin"/>
</dbReference>
<dbReference type="Pfam" id="PF01031">
    <property type="entry name" value="Dynamin_M"/>
    <property type="match status" value="1"/>
</dbReference>
<evidence type="ECO:0000259" key="4">
    <source>
        <dbReference type="PROSITE" id="PS51388"/>
    </source>
</evidence>